<comment type="caution">
    <text evidence="3">The sequence shown here is derived from an EMBL/GenBank/DDBJ whole genome shotgun (WGS) entry which is preliminary data.</text>
</comment>
<evidence type="ECO:0000313" key="3">
    <source>
        <dbReference type="EMBL" id="MST67595.1"/>
    </source>
</evidence>
<evidence type="ECO:0000256" key="1">
    <source>
        <dbReference type="SAM" id="MobiDB-lite"/>
    </source>
</evidence>
<keyword evidence="4" id="KW-1185">Reference proteome</keyword>
<feature type="compositionally biased region" description="Polar residues" evidence="1">
    <location>
        <begin position="101"/>
        <end position="113"/>
    </location>
</feature>
<reference evidence="3 4" key="1">
    <citation type="submission" date="2019-08" db="EMBL/GenBank/DDBJ databases">
        <title>In-depth cultivation of the pig gut microbiome towards novel bacterial diversity and tailored functional studies.</title>
        <authorList>
            <person name="Wylensek D."/>
            <person name="Hitch T.C.A."/>
            <person name="Clavel T."/>
        </authorList>
    </citation>
    <scope>NUCLEOTIDE SEQUENCE [LARGE SCALE GENOMIC DNA]</scope>
    <source>
        <strain evidence="3 4">BSM-380-WT-5A</strain>
    </source>
</reference>
<evidence type="ECO:0000313" key="4">
    <source>
        <dbReference type="Proteomes" id="UP000440513"/>
    </source>
</evidence>
<dbReference type="EMBL" id="VUMS01000031">
    <property type="protein sequence ID" value="MST67595.1"/>
    <property type="molecule type" value="Genomic_DNA"/>
</dbReference>
<organism evidence="3 4">
    <name type="scientific">Oliverpabstia intestinalis</name>
    <dbReference type="NCBI Taxonomy" id="2606633"/>
    <lineage>
        <taxon>Bacteria</taxon>
        <taxon>Bacillati</taxon>
        <taxon>Bacillota</taxon>
        <taxon>Clostridia</taxon>
        <taxon>Lachnospirales</taxon>
        <taxon>Lachnospiraceae</taxon>
        <taxon>Oliverpabstia</taxon>
    </lineage>
</organism>
<dbReference type="Proteomes" id="UP000440513">
    <property type="component" value="Unassembled WGS sequence"/>
</dbReference>
<dbReference type="AlphaFoldDB" id="A0A7X2P5P5"/>
<proteinExistence type="predicted"/>
<protein>
    <submittedName>
        <fullName evidence="3">PrgI family protein</fullName>
    </submittedName>
</protein>
<feature type="transmembrane region" description="Helical" evidence="2">
    <location>
        <begin position="26"/>
        <end position="43"/>
    </location>
</feature>
<keyword evidence="2" id="KW-1133">Transmembrane helix</keyword>
<keyword evidence="2" id="KW-0472">Membrane</keyword>
<name>A0A7X2P5P5_9FIRM</name>
<gene>
    <name evidence="3" type="ORF">FYJ57_12915</name>
</gene>
<accession>A0A7X2P5P5</accession>
<dbReference type="RefSeq" id="WP_154432964.1">
    <property type="nucleotide sequence ID" value="NZ_VUMS01000031.1"/>
</dbReference>
<sequence>MAYVSVPKDLTKVKNKVAFNLTKRQIICIGIGAAIGIPFYFLTRGILGMSNAATVMVILMLPAFMFAMYEKDGMHLEDVILHILNVKVFRPPVRTYETENYYESNPETTGSKNASREKKGGKTGVKKKK</sequence>
<dbReference type="Pfam" id="PF12666">
    <property type="entry name" value="PrgI"/>
    <property type="match status" value="1"/>
</dbReference>
<dbReference type="InterPro" id="IPR024414">
    <property type="entry name" value="Uncharacterised_PrgI"/>
</dbReference>
<evidence type="ECO:0000256" key="2">
    <source>
        <dbReference type="SAM" id="Phobius"/>
    </source>
</evidence>
<feature type="region of interest" description="Disordered" evidence="1">
    <location>
        <begin position="100"/>
        <end position="129"/>
    </location>
</feature>
<feature type="transmembrane region" description="Helical" evidence="2">
    <location>
        <begin position="49"/>
        <end position="69"/>
    </location>
</feature>
<keyword evidence="2" id="KW-0812">Transmembrane</keyword>